<organism evidence="5 6">
    <name type="scientific">Vombatus ursinus</name>
    <name type="common">Common wombat</name>
    <dbReference type="NCBI Taxonomy" id="29139"/>
    <lineage>
        <taxon>Eukaryota</taxon>
        <taxon>Metazoa</taxon>
        <taxon>Chordata</taxon>
        <taxon>Craniata</taxon>
        <taxon>Vertebrata</taxon>
        <taxon>Euteleostomi</taxon>
        <taxon>Mammalia</taxon>
        <taxon>Metatheria</taxon>
        <taxon>Diprotodontia</taxon>
        <taxon>Vombatidae</taxon>
        <taxon>Vombatus</taxon>
    </lineage>
</organism>
<dbReference type="PRINTS" id="PR00376">
    <property type="entry name" value="IL1BCENZYME"/>
</dbReference>
<dbReference type="InterPro" id="IPR016129">
    <property type="entry name" value="Caspase_his_AS"/>
</dbReference>
<dbReference type="PANTHER" id="PTHR10454">
    <property type="entry name" value="CASPASE"/>
    <property type="match status" value="1"/>
</dbReference>
<dbReference type="SMART" id="SM00115">
    <property type="entry name" value="CASc"/>
    <property type="match status" value="1"/>
</dbReference>
<dbReference type="PROSITE" id="PS01121">
    <property type="entry name" value="CASPASE_HIS"/>
    <property type="match status" value="1"/>
</dbReference>
<dbReference type="GeneTree" id="ENSGT00940000153232"/>
<name>A0A4X2KAJ3_VOMUR</name>
<dbReference type="GO" id="GO:0004197">
    <property type="term" value="F:cysteine-type endopeptidase activity"/>
    <property type="evidence" value="ECO:0007669"/>
    <property type="project" value="InterPro"/>
</dbReference>
<evidence type="ECO:0000256" key="3">
    <source>
        <dbReference type="ARBA" id="ARBA00038525"/>
    </source>
</evidence>
<dbReference type="Ensembl" id="ENSVURT00010010108.1">
    <property type="protein sequence ID" value="ENSVURP00010008908.1"/>
    <property type="gene ID" value="ENSVURG00010006898.1"/>
</dbReference>
<dbReference type="Gene3D" id="3.40.50.1460">
    <property type="match status" value="1"/>
</dbReference>
<evidence type="ECO:0000256" key="2">
    <source>
        <dbReference type="ARBA" id="ARBA00022799"/>
    </source>
</evidence>
<dbReference type="GO" id="GO:0005737">
    <property type="term" value="C:cytoplasm"/>
    <property type="evidence" value="ECO:0007669"/>
    <property type="project" value="TreeGrafter"/>
</dbReference>
<dbReference type="OMA" id="FIIQVKH"/>
<comment type="subunit">
    <text evidence="3">Heterotetramer that consists of two anti-parallel arranged heterodimers, each one formed by a 17 kDa (p17) and a 12 kDa (p12) subunit. Interacts with BIRC6/bruce.</text>
</comment>
<dbReference type="AlphaFoldDB" id="A0A4X2KAJ3"/>
<reference evidence="5" key="2">
    <citation type="submission" date="2025-08" db="UniProtKB">
        <authorList>
            <consortium name="Ensembl"/>
        </authorList>
    </citation>
    <scope>IDENTIFICATION</scope>
</reference>
<dbReference type="InterPro" id="IPR001309">
    <property type="entry name" value="Pept_C14_p20"/>
</dbReference>
<accession>A0A4X2KAJ3</accession>
<reference evidence="6" key="1">
    <citation type="submission" date="2018-12" db="EMBL/GenBank/DDBJ databases">
        <authorList>
            <person name="Yazar S."/>
        </authorList>
    </citation>
    <scope>NUCLEOTIDE SEQUENCE [LARGE SCALE GENOMIC DNA]</scope>
</reference>
<keyword evidence="2" id="KW-0702">S-nitrosylation</keyword>
<dbReference type="GO" id="GO:0031264">
    <property type="term" value="C:death-inducing signaling complex"/>
    <property type="evidence" value="ECO:0007669"/>
    <property type="project" value="TreeGrafter"/>
</dbReference>
<dbReference type="PROSITE" id="PS50208">
    <property type="entry name" value="CASPASE_P20"/>
    <property type="match status" value="1"/>
</dbReference>
<dbReference type="InterPro" id="IPR029030">
    <property type="entry name" value="Caspase-like_dom_sf"/>
</dbReference>
<dbReference type="Pfam" id="PF00656">
    <property type="entry name" value="Peptidase_C14"/>
    <property type="match status" value="1"/>
</dbReference>
<evidence type="ECO:0000256" key="1">
    <source>
        <dbReference type="ARBA" id="ARBA00010134"/>
    </source>
</evidence>
<dbReference type="STRING" id="29139.ENSVURP00010008908"/>
<dbReference type="FunFam" id="3.40.50.1460:FF:000018">
    <property type="entry name" value="Caspase-3"/>
    <property type="match status" value="1"/>
</dbReference>
<dbReference type="Proteomes" id="UP000314987">
    <property type="component" value="Unassembled WGS sequence"/>
</dbReference>
<dbReference type="SUPFAM" id="SSF52129">
    <property type="entry name" value="Caspase-like"/>
    <property type="match status" value="1"/>
</dbReference>
<dbReference type="GO" id="GO:0006915">
    <property type="term" value="P:apoptotic process"/>
    <property type="evidence" value="ECO:0007669"/>
    <property type="project" value="TreeGrafter"/>
</dbReference>
<sequence>MNWLILLECFIDKLNPINLKKILHGSKSAESGLSSDSYKMDYPEMGLCVIINNENFHPNTGMSFRSGTDVDAANLRDTFKSLKYEVRNKNDLTCKEIIELMCNVSKEDHSQRSSFVCVILSHGEEGIIFGTDGSVELKRLTSFFKGYKCRSLTGKPKLFIIQVKHYLGIDYSVCAIGLLISISLFQPCQR</sequence>
<comment type="similarity">
    <text evidence="1">Belongs to the peptidase C14A family.</text>
</comment>
<reference evidence="5" key="3">
    <citation type="submission" date="2025-09" db="UniProtKB">
        <authorList>
            <consortium name="Ensembl"/>
        </authorList>
    </citation>
    <scope>IDENTIFICATION</scope>
</reference>
<dbReference type="GO" id="GO:0006508">
    <property type="term" value="P:proteolysis"/>
    <property type="evidence" value="ECO:0007669"/>
    <property type="project" value="InterPro"/>
</dbReference>
<dbReference type="GO" id="GO:0043525">
    <property type="term" value="P:positive regulation of neuron apoptotic process"/>
    <property type="evidence" value="ECO:0007669"/>
    <property type="project" value="TreeGrafter"/>
</dbReference>
<dbReference type="GO" id="GO:0030182">
    <property type="term" value="P:neuron differentiation"/>
    <property type="evidence" value="ECO:0007669"/>
    <property type="project" value="TreeGrafter"/>
</dbReference>
<dbReference type="GO" id="GO:0030216">
    <property type="term" value="P:keratinocyte differentiation"/>
    <property type="evidence" value="ECO:0007669"/>
    <property type="project" value="TreeGrafter"/>
</dbReference>
<evidence type="ECO:0000259" key="4">
    <source>
        <dbReference type="PROSITE" id="PS50208"/>
    </source>
</evidence>
<evidence type="ECO:0000313" key="6">
    <source>
        <dbReference type="Proteomes" id="UP000314987"/>
    </source>
</evidence>
<feature type="domain" description="Caspase family p20" evidence="4">
    <location>
        <begin position="44"/>
        <end position="163"/>
    </location>
</feature>
<keyword evidence="6" id="KW-1185">Reference proteome</keyword>
<dbReference type="PANTHER" id="PTHR10454:SF198">
    <property type="entry name" value="CASPASE-3"/>
    <property type="match status" value="1"/>
</dbReference>
<dbReference type="InterPro" id="IPR011600">
    <property type="entry name" value="Pept_C14_caspase"/>
</dbReference>
<proteinExistence type="inferred from homology"/>
<dbReference type="GO" id="GO:0030218">
    <property type="term" value="P:erythrocyte differentiation"/>
    <property type="evidence" value="ECO:0007669"/>
    <property type="project" value="TreeGrafter"/>
</dbReference>
<dbReference type="InterPro" id="IPR002398">
    <property type="entry name" value="Pept_C14"/>
</dbReference>
<evidence type="ECO:0000313" key="5">
    <source>
        <dbReference type="Ensembl" id="ENSVURP00010008908.1"/>
    </source>
</evidence>
<dbReference type="InterPro" id="IPR015917">
    <property type="entry name" value="Pept_C14A"/>
</dbReference>
<protein>
    <recommendedName>
        <fullName evidence="4">Caspase family p20 domain-containing protein</fullName>
    </recommendedName>
</protein>